<evidence type="ECO:0000313" key="1">
    <source>
        <dbReference type="EMBL" id="KAJ2986871.1"/>
    </source>
</evidence>
<reference evidence="1" key="1">
    <citation type="submission" date="2022-10" db="EMBL/GenBank/DDBJ databases">
        <title>Genome Sequence of Xylaria curta.</title>
        <authorList>
            <person name="Buettner E."/>
        </authorList>
    </citation>
    <scope>NUCLEOTIDE SEQUENCE</scope>
    <source>
        <strain evidence="1">Babe10</strain>
    </source>
</reference>
<evidence type="ECO:0000313" key="2">
    <source>
        <dbReference type="Proteomes" id="UP001143856"/>
    </source>
</evidence>
<dbReference type="Proteomes" id="UP001143856">
    <property type="component" value="Unassembled WGS sequence"/>
</dbReference>
<proteinExistence type="predicted"/>
<keyword evidence="2" id="KW-1185">Reference proteome</keyword>
<sequence length="297" mass="32861">MPRQCCRLLRYCASVGLVHETAPGIFAANATTKTLAQPAYEGGIRHYFDSVGPTLQVLPSFLAETKYQDIVNPTDTAFQRAFATDLPALKWLPTQPDLFKAFQQMMTVRGAPGAPWFSVFPFEQELGNFAGAHAFIDVGGGFGHQCLSLRAAFPSLENKIVLQDLPETLKQTSFDLKGILPMAHDFFQPQPLKGARFYYMRNILHDWPDEKCASILRNLASAFGPESQILIDDMVLPDSGAPWEATSLDIKMMALFGARERTTAEWLAVIDAAGLKVSRIVPYSTRCQDSIIQVVAK</sequence>
<organism evidence="1 2">
    <name type="scientific">Xylaria curta</name>
    <dbReference type="NCBI Taxonomy" id="42375"/>
    <lineage>
        <taxon>Eukaryota</taxon>
        <taxon>Fungi</taxon>
        <taxon>Dikarya</taxon>
        <taxon>Ascomycota</taxon>
        <taxon>Pezizomycotina</taxon>
        <taxon>Sordariomycetes</taxon>
        <taxon>Xylariomycetidae</taxon>
        <taxon>Xylariales</taxon>
        <taxon>Xylariaceae</taxon>
        <taxon>Xylaria</taxon>
    </lineage>
</organism>
<accession>A0ACC1P5I2</accession>
<protein>
    <submittedName>
        <fullName evidence="1">Uncharacterized protein</fullName>
    </submittedName>
</protein>
<dbReference type="EMBL" id="JAPDGR010000881">
    <property type="protein sequence ID" value="KAJ2986871.1"/>
    <property type="molecule type" value="Genomic_DNA"/>
</dbReference>
<comment type="caution">
    <text evidence="1">The sequence shown here is derived from an EMBL/GenBank/DDBJ whole genome shotgun (WGS) entry which is preliminary data.</text>
</comment>
<gene>
    <name evidence="1" type="ORF">NUW58_g4826</name>
</gene>
<name>A0ACC1P5I2_9PEZI</name>